<keyword evidence="3" id="KW-1185">Reference proteome</keyword>
<evidence type="ECO:0000313" key="2">
    <source>
        <dbReference type="EMBL" id="EPQ55689.1"/>
    </source>
</evidence>
<dbReference type="KEGG" id="gtr:GLOTRDRAFT_138508"/>
<dbReference type="GeneID" id="19304007"/>
<dbReference type="OrthoDB" id="2499658at2759"/>
<sequence>MTPRARRQARSSRTKPYTKKRLTSPTASAPERDVSQPQPTGPSPTAVAPTTHDRHGYPTQAQFSDILERYMASLHPRKAVKALIDREMYDKIHGTLTNPTDHRIGNAQFRFWVRKMFTLEHVPGYSGPYSESGDPDSPPHVVVHENRPVAIKEDLYSVLCHSHSLAQHGGRDRTCAVVRSLYSYVPKVLIAAFVASCPTCQFRKTGDPIYIPFTEQQPPEKVEPSPPRAQFLPDRKAEKEVVDVEDPGMVYFGPGPVYPFHDGGILMTHPPSHPLFMPPWSSLPIPMPSLQPPSHAHRGSTSSIDTSVSSLRTPDTEQHFPLTLPPLHLPPIPTSPPRENASPHFPFQSTGFTPKAQRWESDPNFPPFSTPSSFPSSPSKHRLPSVSQLLRMEGVDDDSYIHGRGEEEAVRLPPIVAALTDDGVLGHTREGRRGEIPIDPFLLGNGVPSGTYNSGSAQREYFVDDEVFAPSCDASPSRPVATKPRTNPVPSIMVSGAAYTHSRPPPLDLSRISTLHPGGSIPLTPSSVSPLSSDRSNMPTGSSASFDVAKGDVVCGSEKNAEGKRKAKGKRKQLEHDQNVGYQDMAVSPGRKRRSGR</sequence>
<dbReference type="Proteomes" id="UP000030669">
    <property type="component" value="Unassembled WGS sequence"/>
</dbReference>
<feature type="region of interest" description="Disordered" evidence="1">
    <location>
        <begin position="1"/>
        <end position="57"/>
    </location>
</feature>
<feature type="compositionally biased region" description="Low complexity" evidence="1">
    <location>
        <begin position="520"/>
        <end position="536"/>
    </location>
</feature>
<dbReference type="eggNOG" id="ENOG502S4YJ">
    <property type="taxonomic scope" value="Eukaryota"/>
</dbReference>
<feature type="compositionally biased region" description="Low complexity" evidence="1">
    <location>
        <begin position="300"/>
        <end position="313"/>
    </location>
</feature>
<evidence type="ECO:0000313" key="3">
    <source>
        <dbReference type="Proteomes" id="UP000030669"/>
    </source>
</evidence>
<evidence type="ECO:0000256" key="1">
    <source>
        <dbReference type="SAM" id="MobiDB-lite"/>
    </source>
</evidence>
<proteinExistence type="predicted"/>
<name>S7RRS4_GLOTA</name>
<feature type="compositionally biased region" description="Pro residues" evidence="1">
    <location>
        <begin position="323"/>
        <end position="336"/>
    </location>
</feature>
<dbReference type="EMBL" id="KB469301">
    <property type="protein sequence ID" value="EPQ55689.1"/>
    <property type="molecule type" value="Genomic_DNA"/>
</dbReference>
<dbReference type="HOGENOM" id="CLU_457123_0_0_1"/>
<dbReference type="AlphaFoldDB" id="S7RRS4"/>
<evidence type="ECO:0008006" key="4">
    <source>
        <dbReference type="Google" id="ProtNLM"/>
    </source>
</evidence>
<feature type="region of interest" description="Disordered" evidence="1">
    <location>
        <begin position="497"/>
        <end position="597"/>
    </location>
</feature>
<protein>
    <recommendedName>
        <fullName evidence="4">Integrase zinc-binding domain-containing protein</fullName>
    </recommendedName>
</protein>
<organism evidence="2 3">
    <name type="scientific">Gloeophyllum trabeum (strain ATCC 11539 / FP-39264 / Madison 617)</name>
    <name type="common">Brown rot fungus</name>
    <dbReference type="NCBI Taxonomy" id="670483"/>
    <lineage>
        <taxon>Eukaryota</taxon>
        <taxon>Fungi</taxon>
        <taxon>Dikarya</taxon>
        <taxon>Basidiomycota</taxon>
        <taxon>Agaricomycotina</taxon>
        <taxon>Agaricomycetes</taxon>
        <taxon>Gloeophyllales</taxon>
        <taxon>Gloeophyllaceae</taxon>
        <taxon>Gloeophyllum</taxon>
    </lineage>
</organism>
<gene>
    <name evidence="2" type="ORF">GLOTRDRAFT_138508</name>
</gene>
<feature type="region of interest" description="Disordered" evidence="1">
    <location>
        <begin position="287"/>
        <end position="384"/>
    </location>
</feature>
<reference evidence="2 3" key="1">
    <citation type="journal article" date="2012" name="Science">
        <title>The Paleozoic origin of enzymatic lignin decomposition reconstructed from 31 fungal genomes.</title>
        <authorList>
            <person name="Floudas D."/>
            <person name="Binder M."/>
            <person name="Riley R."/>
            <person name="Barry K."/>
            <person name="Blanchette R.A."/>
            <person name="Henrissat B."/>
            <person name="Martinez A.T."/>
            <person name="Otillar R."/>
            <person name="Spatafora J.W."/>
            <person name="Yadav J.S."/>
            <person name="Aerts A."/>
            <person name="Benoit I."/>
            <person name="Boyd A."/>
            <person name="Carlson A."/>
            <person name="Copeland A."/>
            <person name="Coutinho P.M."/>
            <person name="de Vries R.P."/>
            <person name="Ferreira P."/>
            <person name="Findley K."/>
            <person name="Foster B."/>
            <person name="Gaskell J."/>
            <person name="Glotzer D."/>
            <person name="Gorecki P."/>
            <person name="Heitman J."/>
            <person name="Hesse C."/>
            <person name="Hori C."/>
            <person name="Igarashi K."/>
            <person name="Jurgens J.A."/>
            <person name="Kallen N."/>
            <person name="Kersten P."/>
            <person name="Kohler A."/>
            <person name="Kuees U."/>
            <person name="Kumar T.K.A."/>
            <person name="Kuo A."/>
            <person name="LaButti K."/>
            <person name="Larrondo L.F."/>
            <person name="Lindquist E."/>
            <person name="Ling A."/>
            <person name="Lombard V."/>
            <person name="Lucas S."/>
            <person name="Lundell T."/>
            <person name="Martin R."/>
            <person name="McLaughlin D.J."/>
            <person name="Morgenstern I."/>
            <person name="Morin E."/>
            <person name="Murat C."/>
            <person name="Nagy L.G."/>
            <person name="Nolan M."/>
            <person name="Ohm R.A."/>
            <person name="Patyshakuliyeva A."/>
            <person name="Rokas A."/>
            <person name="Ruiz-Duenas F.J."/>
            <person name="Sabat G."/>
            <person name="Salamov A."/>
            <person name="Samejima M."/>
            <person name="Schmutz J."/>
            <person name="Slot J.C."/>
            <person name="St John F."/>
            <person name="Stenlid J."/>
            <person name="Sun H."/>
            <person name="Sun S."/>
            <person name="Syed K."/>
            <person name="Tsang A."/>
            <person name="Wiebenga A."/>
            <person name="Young D."/>
            <person name="Pisabarro A."/>
            <person name="Eastwood D.C."/>
            <person name="Martin F."/>
            <person name="Cullen D."/>
            <person name="Grigoriev I.V."/>
            <person name="Hibbett D.S."/>
        </authorList>
    </citation>
    <scope>NUCLEOTIDE SEQUENCE [LARGE SCALE GENOMIC DNA]</scope>
    <source>
        <strain evidence="2 3">ATCC 11539</strain>
    </source>
</reference>
<accession>S7RRS4</accession>
<dbReference type="RefSeq" id="XP_007865738.1">
    <property type="nucleotide sequence ID" value="XM_007867547.1"/>
</dbReference>
<feature type="compositionally biased region" description="Basic residues" evidence="1">
    <location>
        <begin position="1"/>
        <end position="22"/>
    </location>
</feature>